<dbReference type="PROSITE" id="PS50151">
    <property type="entry name" value="UVR"/>
    <property type="match status" value="1"/>
</dbReference>
<dbReference type="PROSITE" id="PS51192">
    <property type="entry name" value="HELICASE_ATP_BIND_1"/>
    <property type="match status" value="1"/>
</dbReference>
<gene>
    <name evidence="12" type="primary">uvrB</name>
    <name evidence="17" type="ORF">CM1_00435</name>
</gene>
<accession>A0ABC7ZIA8</accession>
<dbReference type="InterPro" id="IPR014001">
    <property type="entry name" value="Helicase_ATP-bd"/>
</dbReference>
<comment type="domain">
    <text evidence="12">The beta-hairpin motif is involved in DNA binding.</text>
</comment>
<dbReference type="CDD" id="cd17916">
    <property type="entry name" value="DEXHc_UvrB"/>
    <property type="match status" value="1"/>
</dbReference>
<reference evidence="17 18" key="1">
    <citation type="journal article" date="2012" name="J. Bacteriol.">
        <title>Draft Genome Sequences of Four Axenic Mycoplasma genitalium Strains Isolated from Denmark, Japan, and Australia.</title>
        <authorList>
            <person name="McGowin C.L."/>
            <person name="Ma L."/>
            <person name="Jensen J.S."/>
            <person name="Mancuso M.M."/>
            <person name="Hamasuna R."/>
            <person name="Adegboye D."/>
            <person name="Martin D.H."/>
        </authorList>
    </citation>
    <scope>NUCLEOTIDE SEQUENCE [LARGE SCALE GENOMIC DNA]</scope>
    <source>
        <strain evidence="17 18">M6320</strain>
    </source>
</reference>
<dbReference type="GO" id="GO:0006289">
    <property type="term" value="P:nucleotide-excision repair"/>
    <property type="evidence" value="ECO:0007669"/>
    <property type="project" value="UniProtKB-UniRule"/>
</dbReference>
<dbReference type="PANTHER" id="PTHR24029:SF0">
    <property type="entry name" value="UVRABC SYSTEM PROTEIN B"/>
    <property type="match status" value="1"/>
</dbReference>
<evidence type="ECO:0000256" key="8">
    <source>
        <dbReference type="ARBA" id="ARBA00022881"/>
    </source>
</evidence>
<feature type="domain" description="UVR" evidence="14">
    <location>
        <begin position="614"/>
        <end position="649"/>
    </location>
</feature>
<protein>
    <recommendedName>
        <fullName evidence="11 12">UvrABC system protein B</fullName>
        <shortName evidence="12">Protein UvrB</shortName>
    </recommendedName>
    <alternativeName>
        <fullName evidence="12">Excinuclease ABC subunit B</fullName>
    </alternativeName>
</protein>
<dbReference type="Pfam" id="PF02151">
    <property type="entry name" value="UVR"/>
    <property type="match status" value="1"/>
</dbReference>
<keyword evidence="6 12" id="KW-0228">DNA excision</keyword>
<evidence type="ECO:0000259" key="15">
    <source>
        <dbReference type="PROSITE" id="PS51192"/>
    </source>
</evidence>
<dbReference type="NCBIfam" id="NF003673">
    <property type="entry name" value="PRK05298.1"/>
    <property type="match status" value="1"/>
</dbReference>
<evidence type="ECO:0000256" key="6">
    <source>
        <dbReference type="ARBA" id="ARBA00022769"/>
    </source>
</evidence>
<evidence type="ECO:0000256" key="10">
    <source>
        <dbReference type="ARBA" id="ARBA00026033"/>
    </source>
</evidence>
<dbReference type="GO" id="GO:0003677">
    <property type="term" value="F:DNA binding"/>
    <property type="evidence" value="ECO:0007669"/>
    <property type="project" value="UniProtKB-UniRule"/>
</dbReference>
<dbReference type="Gene3D" id="4.10.860.10">
    <property type="entry name" value="UVR domain"/>
    <property type="match status" value="1"/>
</dbReference>
<comment type="similarity">
    <text evidence="2 12 13">Belongs to the UvrB family.</text>
</comment>
<evidence type="ECO:0000259" key="16">
    <source>
        <dbReference type="PROSITE" id="PS51194"/>
    </source>
</evidence>
<keyword evidence="3 12" id="KW-0963">Cytoplasm</keyword>
<evidence type="ECO:0000313" key="18">
    <source>
        <dbReference type="Proteomes" id="UP000005254"/>
    </source>
</evidence>
<dbReference type="InterPro" id="IPR027417">
    <property type="entry name" value="P-loop_NTPase"/>
</dbReference>
<evidence type="ECO:0000256" key="5">
    <source>
        <dbReference type="ARBA" id="ARBA00022763"/>
    </source>
</evidence>
<evidence type="ECO:0000256" key="9">
    <source>
        <dbReference type="ARBA" id="ARBA00023204"/>
    </source>
</evidence>
<dbReference type="AlphaFoldDB" id="A0ABC7ZIA8"/>
<comment type="subunit">
    <text evidence="10 12 13">Forms a heterotetramer with UvrA during the search for lesions. Interacts with UvrC in an incision complex.</text>
</comment>
<dbReference type="GO" id="GO:0009432">
    <property type="term" value="P:SOS response"/>
    <property type="evidence" value="ECO:0007669"/>
    <property type="project" value="UniProtKB-UniRule"/>
</dbReference>
<dbReference type="InterPro" id="IPR004807">
    <property type="entry name" value="UvrB"/>
</dbReference>
<comment type="function">
    <text evidence="12">The UvrABC repair system catalyzes the recognition and processing of DNA lesions. A damage recognition complex composed of 2 UvrA and 2 UvrB subunits scans DNA for abnormalities. Upon binding of the UvrA(2)B(2) complex to a putative damaged site, the DNA wraps around one UvrB monomer. DNA wrap is dependent on ATP binding by UvrB and probably causes local melting of the DNA helix, facilitating insertion of UvrB beta-hairpin between the DNA strands. Then UvrB probes one DNA strand for the presence of a lesion. If a lesion is found the UvrA subunits dissociate and the UvrB-DNA preincision complex is formed. This complex is subsequently bound by UvrC and the second UvrB is released. If no lesion is found, the DNA wraps around the other UvrB subunit that will check the other stand for damage.</text>
</comment>
<evidence type="ECO:0000259" key="14">
    <source>
        <dbReference type="PROSITE" id="PS50151"/>
    </source>
</evidence>
<keyword evidence="4 12" id="KW-0547">Nucleotide-binding</keyword>
<evidence type="ECO:0000256" key="13">
    <source>
        <dbReference type="RuleBase" id="RU003587"/>
    </source>
</evidence>
<dbReference type="InterPro" id="IPR001650">
    <property type="entry name" value="Helicase_C-like"/>
</dbReference>
<evidence type="ECO:0000256" key="2">
    <source>
        <dbReference type="ARBA" id="ARBA00008533"/>
    </source>
</evidence>
<dbReference type="Pfam" id="PF17757">
    <property type="entry name" value="UvrB_inter"/>
    <property type="match status" value="1"/>
</dbReference>
<dbReference type="Pfam" id="PF12344">
    <property type="entry name" value="UvrB"/>
    <property type="match status" value="1"/>
</dbReference>
<keyword evidence="5 12" id="KW-0227">DNA damage</keyword>
<dbReference type="InterPro" id="IPR041471">
    <property type="entry name" value="UvrB_inter"/>
</dbReference>
<dbReference type="SMART" id="SM00487">
    <property type="entry name" value="DEXDc"/>
    <property type="match status" value="1"/>
</dbReference>
<feature type="binding site" evidence="12">
    <location>
        <begin position="42"/>
        <end position="49"/>
    </location>
    <ligand>
        <name>ATP</name>
        <dbReference type="ChEBI" id="CHEBI:30616"/>
    </ligand>
</feature>
<keyword evidence="9 12" id="KW-0234">DNA repair</keyword>
<evidence type="ECO:0000313" key="17">
    <source>
        <dbReference type="EMBL" id="AFQ03877.1"/>
    </source>
</evidence>
<dbReference type="GO" id="GO:0009381">
    <property type="term" value="F:excinuclease ABC activity"/>
    <property type="evidence" value="ECO:0007669"/>
    <property type="project" value="UniProtKB-UniRule"/>
</dbReference>
<dbReference type="InterPro" id="IPR036876">
    <property type="entry name" value="UVR_dom_sf"/>
</dbReference>
<dbReference type="Proteomes" id="UP000005254">
    <property type="component" value="Chromosome"/>
</dbReference>
<evidence type="ECO:0000256" key="4">
    <source>
        <dbReference type="ARBA" id="ARBA00022741"/>
    </source>
</evidence>
<organism evidence="17 18">
    <name type="scientific">Mycoplasmoides genitalium M6320</name>
    <dbReference type="NCBI Taxonomy" id="662945"/>
    <lineage>
        <taxon>Bacteria</taxon>
        <taxon>Bacillati</taxon>
        <taxon>Mycoplasmatota</taxon>
        <taxon>Mycoplasmoidales</taxon>
        <taxon>Mycoplasmoidaceae</taxon>
        <taxon>Mycoplasmoides</taxon>
    </lineage>
</organism>
<dbReference type="RefSeq" id="WP_014894382.1">
    <property type="nucleotide sequence ID" value="NC_018497.1"/>
</dbReference>
<dbReference type="Pfam" id="PF04851">
    <property type="entry name" value="ResIII"/>
    <property type="match status" value="1"/>
</dbReference>
<dbReference type="Pfam" id="PF00271">
    <property type="entry name" value="Helicase_C"/>
    <property type="match status" value="1"/>
</dbReference>
<dbReference type="GO" id="GO:0005524">
    <property type="term" value="F:ATP binding"/>
    <property type="evidence" value="ECO:0007669"/>
    <property type="project" value="UniProtKB-UniRule"/>
</dbReference>
<dbReference type="SMART" id="SM00490">
    <property type="entry name" value="HELICc"/>
    <property type="match status" value="1"/>
</dbReference>
<keyword evidence="8 12" id="KW-0267">Excision nuclease</keyword>
<evidence type="ECO:0000256" key="11">
    <source>
        <dbReference type="ARBA" id="ARBA00029504"/>
    </source>
</evidence>
<comment type="subcellular location">
    <subcellularLocation>
        <location evidence="1 12 13">Cytoplasm</location>
    </subcellularLocation>
</comment>
<dbReference type="InterPro" id="IPR001943">
    <property type="entry name" value="UVR_dom"/>
</dbReference>
<dbReference type="CDD" id="cd18790">
    <property type="entry name" value="SF2_C_UvrB"/>
    <property type="match status" value="1"/>
</dbReference>
<dbReference type="HAMAP" id="MF_00204">
    <property type="entry name" value="UvrB"/>
    <property type="match status" value="1"/>
</dbReference>
<feature type="domain" description="Helicase C-terminal" evidence="16">
    <location>
        <begin position="434"/>
        <end position="596"/>
    </location>
</feature>
<evidence type="ECO:0000256" key="3">
    <source>
        <dbReference type="ARBA" id="ARBA00022490"/>
    </source>
</evidence>
<evidence type="ECO:0000256" key="12">
    <source>
        <dbReference type="HAMAP-Rule" id="MF_00204"/>
    </source>
</evidence>
<feature type="short sequence motif" description="Beta-hairpin" evidence="12">
    <location>
        <begin position="95"/>
        <end position="118"/>
    </location>
</feature>
<dbReference type="SUPFAM" id="SSF46600">
    <property type="entry name" value="C-terminal UvrC-binding domain of UvrB"/>
    <property type="match status" value="1"/>
</dbReference>
<evidence type="ECO:0000256" key="7">
    <source>
        <dbReference type="ARBA" id="ARBA00022840"/>
    </source>
</evidence>
<sequence>MKNQTKSNSLFQLSTNYIPTGDQPEAIKKLSEFKTKQQVLLGATGTGKTFTIANVIQNSQLPTVVIAHNKTLAGQLFNELKQLFPKNAVEYFISYFDFYQPEAYLPSKGIYIEKSATVNEAIKRLRVSTLHSLSTRKDVIVVGSVASIYPTSSPSDFVKYCLWFVVGKDYDLKTIKDKLVSLNYVVNKQQLTPGKFRFQGDVLEVFPGYSDAFVIRISFFDTKVEQICQIDPLTNKILNQLFEIKIGPADEYVVNQSDLDIAIKNIKQELQERVNYFNKQNLVERAQRLATITNHDLNDLKAWGFCSGVENYARHLELRMANSTPYSIFDYFKGDWLLVIDESHQTLPQLNGMYNTDLSRKQSLIDYGFRLPSALDNRPLSFAELQQKMQKVIYVSATPRDKEISLSQNNVIEQLVRPTYLVDPIIVVKPKDNQVEDLIEEIINQRQNNTRTFVTVLTIKMAENLTEYLKERKIKVAYIHKDIKALERLLLINDLRRGEYECLVGINLLREGLDVPEVALVCIFDADIPGLPRDERSLIQIIGRAARNEHGRVVMYANHVTEQMQKAIDETKRRRTVQMEYNKLHNKIPKTVVKPLSFVQPIKLKAKSNAEKNAALIKQLTKEMKKAAANQNYELAIEIRDSIFELEKEIDSKIKV</sequence>
<proteinExistence type="inferred from homology"/>
<dbReference type="PROSITE" id="PS51194">
    <property type="entry name" value="HELICASE_CTER"/>
    <property type="match status" value="1"/>
</dbReference>
<name>A0ABC7ZIA8_MYCGT</name>
<dbReference type="EMBL" id="CP003772">
    <property type="protein sequence ID" value="AFQ03877.1"/>
    <property type="molecule type" value="Genomic_DNA"/>
</dbReference>
<dbReference type="GO" id="GO:0005737">
    <property type="term" value="C:cytoplasm"/>
    <property type="evidence" value="ECO:0007669"/>
    <property type="project" value="UniProtKB-SubCell"/>
</dbReference>
<keyword evidence="7 12" id="KW-0067">ATP-binding</keyword>
<evidence type="ECO:0000256" key="1">
    <source>
        <dbReference type="ARBA" id="ARBA00004496"/>
    </source>
</evidence>
<dbReference type="SUPFAM" id="SSF52540">
    <property type="entry name" value="P-loop containing nucleoside triphosphate hydrolases"/>
    <property type="match status" value="2"/>
</dbReference>
<feature type="domain" description="Helicase ATP-binding" evidence="15">
    <location>
        <begin position="29"/>
        <end position="172"/>
    </location>
</feature>
<dbReference type="NCBIfam" id="TIGR00631">
    <property type="entry name" value="uvrb"/>
    <property type="match status" value="1"/>
</dbReference>
<dbReference type="PANTHER" id="PTHR24029">
    <property type="entry name" value="UVRABC SYSTEM PROTEIN B"/>
    <property type="match status" value="1"/>
</dbReference>
<dbReference type="KEGG" id="mgx:CM1_00435"/>
<dbReference type="InterPro" id="IPR006935">
    <property type="entry name" value="Helicase/UvrB_N"/>
</dbReference>
<dbReference type="InterPro" id="IPR024759">
    <property type="entry name" value="UvrB_YAD/RRR_dom"/>
</dbReference>
<dbReference type="Gene3D" id="3.40.50.300">
    <property type="entry name" value="P-loop containing nucleotide triphosphate hydrolases"/>
    <property type="match status" value="3"/>
</dbReference>
<keyword evidence="12 13" id="KW-0742">SOS response</keyword>